<evidence type="ECO:0000256" key="3">
    <source>
        <dbReference type="ARBA" id="ARBA00021007"/>
    </source>
</evidence>
<dbReference type="AlphaFoldDB" id="E2RUS4"/>
<name>E2RUS4_9NEOP</name>
<keyword evidence="6 9" id="KW-1133">Transmembrane helix</keyword>
<keyword evidence="9" id="KW-0249">Electron transport</keyword>
<keyword evidence="4 9" id="KW-0813">Transport</keyword>
<proteinExistence type="inferred from homology"/>
<feature type="transmembrane region" description="Helical" evidence="9">
    <location>
        <begin position="6"/>
        <end position="25"/>
    </location>
</feature>
<feature type="transmembrane region" description="Helical" evidence="9">
    <location>
        <begin position="87"/>
        <end position="105"/>
    </location>
</feature>
<evidence type="ECO:0000256" key="4">
    <source>
        <dbReference type="ARBA" id="ARBA00022448"/>
    </source>
</evidence>
<evidence type="ECO:0000256" key="6">
    <source>
        <dbReference type="ARBA" id="ARBA00022989"/>
    </source>
</evidence>
<evidence type="ECO:0000256" key="5">
    <source>
        <dbReference type="ARBA" id="ARBA00022692"/>
    </source>
</evidence>
<keyword evidence="9" id="KW-1278">Translocase</keyword>
<protein>
    <recommendedName>
        <fullName evidence="3 9">NADH-ubiquinone oxidoreductase chain 3</fullName>
        <ecNumber evidence="9">7.1.1.2</ecNumber>
    </recommendedName>
</protein>
<evidence type="ECO:0000256" key="7">
    <source>
        <dbReference type="ARBA" id="ARBA00023136"/>
    </source>
</evidence>
<keyword evidence="9" id="KW-0830">Ubiquinone</keyword>
<keyword evidence="9" id="KW-0520">NAD</keyword>
<dbReference type="GO" id="GO:0030964">
    <property type="term" value="C:NADH dehydrogenase complex"/>
    <property type="evidence" value="ECO:0007669"/>
    <property type="project" value="TreeGrafter"/>
</dbReference>
<evidence type="ECO:0000313" key="10">
    <source>
        <dbReference type="EMBL" id="BAJ24458.1"/>
    </source>
</evidence>
<dbReference type="Pfam" id="PF00507">
    <property type="entry name" value="Oxidored_q4"/>
    <property type="match status" value="1"/>
</dbReference>
<comment type="similarity">
    <text evidence="2 9">Belongs to the complex I subunit 3 family.</text>
</comment>
<comment type="subcellular location">
    <subcellularLocation>
        <location evidence="1">Membrane</location>
    </subcellularLocation>
    <subcellularLocation>
        <location evidence="9">Mitochondrion membrane</location>
        <topology evidence="9">Multi-pass membrane protein</topology>
    </subcellularLocation>
</comment>
<dbReference type="InterPro" id="IPR038430">
    <property type="entry name" value="NDAH_ubi_oxred_su3_sf"/>
</dbReference>
<evidence type="ECO:0000256" key="2">
    <source>
        <dbReference type="ARBA" id="ARBA00008472"/>
    </source>
</evidence>
<keyword evidence="5 9" id="KW-0812">Transmembrane</keyword>
<geneLocation type="mitochondrion" evidence="10"/>
<dbReference type="PANTHER" id="PTHR11058">
    <property type="entry name" value="NADH-UBIQUINONE OXIDOREDUCTASE CHAIN 3"/>
    <property type="match status" value="1"/>
</dbReference>
<reference evidence="10" key="1">
    <citation type="journal article" date="2011" name="Mol. Phylogenet. Evol.">
        <title>Exploring the molecular phylogeny of phasmids with whole mitochondrial genome sequences.</title>
        <authorList>
            <person name="Komoto N."/>
            <person name="Yukuhiro K."/>
            <person name="Ueda K."/>
            <person name="Tomita S."/>
        </authorList>
    </citation>
    <scope>NUCLEOTIDE SEQUENCE</scope>
</reference>
<dbReference type="Gene3D" id="1.20.58.1610">
    <property type="entry name" value="NADH:ubiquinone/plastoquinone oxidoreductase, chain 3"/>
    <property type="match status" value="1"/>
</dbReference>
<keyword evidence="9" id="KW-0679">Respiratory chain</keyword>
<gene>
    <name evidence="10" type="primary">ND3</name>
</gene>
<feature type="transmembrane region" description="Helical" evidence="9">
    <location>
        <begin position="55"/>
        <end position="75"/>
    </location>
</feature>
<dbReference type="GO" id="GO:0031966">
    <property type="term" value="C:mitochondrial membrane"/>
    <property type="evidence" value="ECO:0007669"/>
    <property type="project" value="UniProtKB-SubCell"/>
</dbReference>
<evidence type="ECO:0000256" key="8">
    <source>
        <dbReference type="ARBA" id="ARBA00049551"/>
    </source>
</evidence>
<dbReference type="InterPro" id="IPR000440">
    <property type="entry name" value="NADH_UbQ/plastoQ_OxRdtase_su3"/>
</dbReference>
<evidence type="ECO:0000256" key="9">
    <source>
        <dbReference type="RuleBase" id="RU003640"/>
    </source>
</evidence>
<keyword evidence="7 9" id="KW-0472">Membrane</keyword>
<accession>E2RUS4</accession>
<evidence type="ECO:0000256" key="1">
    <source>
        <dbReference type="ARBA" id="ARBA00004370"/>
    </source>
</evidence>
<sequence length="117" mass="13459">MNSSTMMLMMIMLITNIIMMTIAITSKKMAMDRDKPTPIECGFEPKSSSRMPFSLKFFMIAMIFLIFDVEIALIMPMMPTMMMSKTTQWTSTSLTFLCILLLGLYHEWVEGTLSWTS</sequence>
<organism evidence="10">
    <name type="scientific">Pulchriphyllium giganteum</name>
    <dbReference type="NCBI Taxonomy" id="591861"/>
    <lineage>
        <taxon>Eukaryota</taxon>
        <taxon>Metazoa</taxon>
        <taxon>Ecdysozoa</taxon>
        <taxon>Arthropoda</taxon>
        <taxon>Hexapoda</taxon>
        <taxon>Insecta</taxon>
        <taxon>Pterygota</taxon>
        <taxon>Neoptera</taxon>
        <taxon>Polyneoptera</taxon>
        <taxon>Phasmatodea</taxon>
        <taxon>Verophasmatodea</taxon>
        <taxon>Areolatae</taxon>
        <taxon>Phyllioidea</taxon>
        <taxon>Phylliidae</taxon>
        <taxon>Phylliinae</taxon>
        <taxon>Phylliini</taxon>
        <taxon>Pulchriphyllium</taxon>
    </lineage>
</organism>
<dbReference type="GO" id="GO:0008137">
    <property type="term" value="F:NADH dehydrogenase (ubiquinone) activity"/>
    <property type="evidence" value="ECO:0007669"/>
    <property type="project" value="UniProtKB-UniRule"/>
</dbReference>
<comment type="catalytic activity">
    <reaction evidence="8 9">
        <text>a ubiquinone + NADH + 5 H(+)(in) = a ubiquinol + NAD(+) + 4 H(+)(out)</text>
        <dbReference type="Rhea" id="RHEA:29091"/>
        <dbReference type="Rhea" id="RHEA-COMP:9565"/>
        <dbReference type="Rhea" id="RHEA-COMP:9566"/>
        <dbReference type="ChEBI" id="CHEBI:15378"/>
        <dbReference type="ChEBI" id="CHEBI:16389"/>
        <dbReference type="ChEBI" id="CHEBI:17976"/>
        <dbReference type="ChEBI" id="CHEBI:57540"/>
        <dbReference type="ChEBI" id="CHEBI:57945"/>
        <dbReference type="EC" id="7.1.1.2"/>
    </reaction>
</comment>
<comment type="function">
    <text evidence="9">Core subunit of the mitochondrial membrane respiratory chain NADH dehydrogenase (Complex I) which catalyzes electron transfer from NADH through the respiratory chain, using ubiquinone as an electron acceptor. Essential for the catalytic activity of complex I.</text>
</comment>
<dbReference type="EMBL" id="AB477461">
    <property type="protein sequence ID" value="BAJ24458.1"/>
    <property type="molecule type" value="Genomic_DNA"/>
</dbReference>
<dbReference type="EC" id="7.1.1.2" evidence="9"/>
<keyword evidence="9 10" id="KW-0496">Mitochondrion</keyword>
<dbReference type="PANTHER" id="PTHR11058:SF9">
    <property type="entry name" value="NADH-UBIQUINONE OXIDOREDUCTASE CHAIN 3"/>
    <property type="match status" value="1"/>
</dbReference>